<comment type="subcellular location">
    <subcellularLocation>
        <location evidence="2">Mitochondrion inner membrane</location>
        <topology evidence="2">Peripheral membrane protein</topology>
        <orientation evidence="2">Matrix side</orientation>
    </subcellularLocation>
</comment>
<reference evidence="19 20" key="1">
    <citation type="journal article" date="2015" name="Plant Cell">
        <title>Oil accumulation by the oleaginous diatom Fistulifera solaris as revealed by the genome and transcriptome.</title>
        <authorList>
            <person name="Tanaka T."/>
            <person name="Maeda Y."/>
            <person name="Veluchamy A."/>
            <person name="Tanaka M."/>
            <person name="Abida H."/>
            <person name="Marechal E."/>
            <person name="Bowler C."/>
            <person name="Muto M."/>
            <person name="Sunaga Y."/>
            <person name="Tanaka M."/>
            <person name="Yoshino T."/>
            <person name="Taniguchi T."/>
            <person name="Fukuda Y."/>
            <person name="Nemoto M."/>
            <person name="Matsumoto M."/>
            <person name="Wong P.S."/>
            <person name="Aburatani S."/>
            <person name="Fujibuchi W."/>
        </authorList>
    </citation>
    <scope>NUCLEOTIDE SEQUENCE [LARGE SCALE GENOMIC DNA]</scope>
    <source>
        <strain evidence="19 20">JPCC DA0580</strain>
    </source>
</reference>
<evidence type="ECO:0000256" key="12">
    <source>
        <dbReference type="ARBA" id="ARBA00022842"/>
    </source>
</evidence>
<evidence type="ECO:0000256" key="1">
    <source>
        <dbReference type="ARBA" id="ARBA00001946"/>
    </source>
</evidence>
<comment type="similarity">
    <text evidence="5">Belongs to the TAM41 family.</text>
</comment>
<evidence type="ECO:0000256" key="13">
    <source>
        <dbReference type="ARBA" id="ARBA00023098"/>
    </source>
</evidence>
<dbReference type="OrthoDB" id="341477at2759"/>
<dbReference type="GO" id="GO:0016024">
    <property type="term" value="P:CDP-diacylglycerol biosynthetic process"/>
    <property type="evidence" value="ECO:0007669"/>
    <property type="project" value="UniProtKB-UniPathway"/>
</dbReference>
<dbReference type="Pfam" id="PF09139">
    <property type="entry name" value="Tam41_Mmp37"/>
    <property type="match status" value="1"/>
</dbReference>
<proteinExistence type="inferred from homology"/>
<evidence type="ECO:0000256" key="18">
    <source>
        <dbReference type="ARBA" id="ARBA00029893"/>
    </source>
</evidence>
<keyword evidence="17" id="KW-1208">Phospholipid metabolism</keyword>
<protein>
    <recommendedName>
        <fullName evidence="7">Phosphatidate cytidylyltransferase, mitochondrial</fullName>
        <ecNumber evidence="6">2.7.7.41</ecNumber>
    </recommendedName>
    <alternativeName>
        <fullName evidence="18">CDP-diacylglycerol synthase</fullName>
    </alternativeName>
</protein>
<dbReference type="AlphaFoldDB" id="A0A1Z5JV71"/>
<dbReference type="Proteomes" id="UP000198406">
    <property type="component" value="Unassembled WGS sequence"/>
</dbReference>
<dbReference type="UniPathway" id="UPA00557">
    <property type="reaction ID" value="UER00614"/>
</dbReference>
<keyword evidence="15" id="KW-0472">Membrane</keyword>
<sequence length="334" mass="38290">MSTGNQNDEQQQEGALIDATELQRLLERSLPVDEILHCFAYGSGVFAQQSNMATPNVVDLIVVVRDTYQFHRSNLQQNPVHYAGSPLLWCRDPARCITSFQRHDLEFYKWLRNPKFYFNLCENNLKYGVVQKEDFLEDLQQWKYLYGAGRCHKPVLTFVEHDGEIAEAQETMNLPGALAAALLLSESDTLSCVELFTRIAGLSYAGDPRMQVGAEDPNKVESLVRSPGQLRRFSQLYQRSIEELEKQGIVNRLRYTDEVNHQRIEWDIRNPRAREILWKNIPFSVTQNSNLQERLRSTVAAAARYQSMKGLITAGFGKSLAYATRKLSKGLLRR</sequence>
<evidence type="ECO:0000256" key="6">
    <source>
        <dbReference type="ARBA" id="ARBA00012487"/>
    </source>
</evidence>
<keyword evidence="9" id="KW-0808">Transferase</keyword>
<evidence type="ECO:0000256" key="17">
    <source>
        <dbReference type="ARBA" id="ARBA00023264"/>
    </source>
</evidence>
<accession>A0A1Z5JV71</accession>
<evidence type="ECO:0000313" key="19">
    <source>
        <dbReference type="EMBL" id="GAX17940.1"/>
    </source>
</evidence>
<keyword evidence="20" id="KW-1185">Reference proteome</keyword>
<keyword evidence="10" id="KW-0548">Nucleotidyltransferase</keyword>
<evidence type="ECO:0000256" key="11">
    <source>
        <dbReference type="ARBA" id="ARBA00022792"/>
    </source>
</evidence>
<evidence type="ECO:0000256" key="4">
    <source>
        <dbReference type="ARBA" id="ARBA00005189"/>
    </source>
</evidence>
<dbReference type="InParanoid" id="A0A1Z5JV71"/>
<dbReference type="GO" id="GO:0005743">
    <property type="term" value="C:mitochondrial inner membrane"/>
    <property type="evidence" value="ECO:0007669"/>
    <property type="project" value="UniProtKB-SubCell"/>
</dbReference>
<comment type="pathway">
    <text evidence="4">Lipid metabolism.</text>
</comment>
<dbReference type="PANTHER" id="PTHR13619">
    <property type="entry name" value="PHOSPHATIDATE CYTIDYLYLTRANSFERASE, MITOCHONDRIAL"/>
    <property type="match status" value="1"/>
</dbReference>
<keyword evidence="13" id="KW-0443">Lipid metabolism</keyword>
<evidence type="ECO:0000256" key="2">
    <source>
        <dbReference type="ARBA" id="ARBA00004443"/>
    </source>
</evidence>
<dbReference type="PANTHER" id="PTHR13619:SF0">
    <property type="entry name" value="PHOSPHATIDATE CYTIDYLYLTRANSFERASE, MITOCHONDRIAL"/>
    <property type="match status" value="1"/>
</dbReference>
<keyword evidence="8" id="KW-0444">Lipid biosynthesis</keyword>
<keyword evidence="14" id="KW-0496">Mitochondrion</keyword>
<keyword evidence="12" id="KW-0460">Magnesium</keyword>
<comment type="caution">
    <text evidence="19">The sequence shown here is derived from an EMBL/GenBank/DDBJ whole genome shotgun (WGS) entry which is preliminary data.</text>
</comment>
<keyword evidence="16" id="KW-0594">Phospholipid biosynthesis</keyword>
<comment type="cofactor">
    <cofactor evidence="1">
        <name>Mg(2+)</name>
        <dbReference type="ChEBI" id="CHEBI:18420"/>
    </cofactor>
</comment>
<organism evidence="19 20">
    <name type="scientific">Fistulifera solaris</name>
    <name type="common">Oleaginous diatom</name>
    <dbReference type="NCBI Taxonomy" id="1519565"/>
    <lineage>
        <taxon>Eukaryota</taxon>
        <taxon>Sar</taxon>
        <taxon>Stramenopiles</taxon>
        <taxon>Ochrophyta</taxon>
        <taxon>Bacillariophyta</taxon>
        <taxon>Bacillariophyceae</taxon>
        <taxon>Bacillariophycidae</taxon>
        <taxon>Naviculales</taxon>
        <taxon>Naviculaceae</taxon>
        <taxon>Fistulifera</taxon>
    </lineage>
</organism>
<evidence type="ECO:0000256" key="7">
    <source>
        <dbReference type="ARBA" id="ARBA00018337"/>
    </source>
</evidence>
<evidence type="ECO:0000256" key="10">
    <source>
        <dbReference type="ARBA" id="ARBA00022695"/>
    </source>
</evidence>
<evidence type="ECO:0000256" key="15">
    <source>
        <dbReference type="ARBA" id="ARBA00023136"/>
    </source>
</evidence>
<keyword evidence="11" id="KW-0999">Mitochondrion inner membrane</keyword>
<dbReference type="GO" id="GO:0004605">
    <property type="term" value="F:phosphatidate cytidylyltransferase activity"/>
    <property type="evidence" value="ECO:0007669"/>
    <property type="project" value="UniProtKB-EC"/>
</dbReference>
<evidence type="ECO:0000256" key="8">
    <source>
        <dbReference type="ARBA" id="ARBA00022516"/>
    </source>
</evidence>
<comment type="pathway">
    <text evidence="3">Phospholipid metabolism; CDP-diacylglycerol biosynthesis; CDP-diacylglycerol from sn-glycerol 3-phosphate: step 3/3.</text>
</comment>
<dbReference type="InterPro" id="IPR015222">
    <property type="entry name" value="Tam41"/>
</dbReference>
<dbReference type="GO" id="GO:0032049">
    <property type="term" value="P:cardiolipin biosynthetic process"/>
    <property type="evidence" value="ECO:0007669"/>
    <property type="project" value="InterPro"/>
</dbReference>
<dbReference type="EC" id="2.7.7.41" evidence="6"/>
<evidence type="ECO:0000256" key="9">
    <source>
        <dbReference type="ARBA" id="ARBA00022679"/>
    </source>
</evidence>
<evidence type="ECO:0000256" key="3">
    <source>
        <dbReference type="ARBA" id="ARBA00005119"/>
    </source>
</evidence>
<name>A0A1Z5JV71_FISSO</name>
<evidence type="ECO:0000256" key="14">
    <source>
        <dbReference type="ARBA" id="ARBA00023128"/>
    </source>
</evidence>
<evidence type="ECO:0000256" key="5">
    <source>
        <dbReference type="ARBA" id="ARBA00005458"/>
    </source>
</evidence>
<gene>
    <name evidence="19" type="ORF">FisN_18Hh150</name>
</gene>
<evidence type="ECO:0000256" key="16">
    <source>
        <dbReference type="ARBA" id="ARBA00023209"/>
    </source>
</evidence>
<dbReference type="EMBL" id="BDSP01000123">
    <property type="protein sequence ID" value="GAX17940.1"/>
    <property type="molecule type" value="Genomic_DNA"/>
</dbReference>
<evidence type="ECO:0000313" key="20">
    <source>
        <dbReference type="Proteomes" id="UP000198406"/>
    </source>
</evidence>